<dbReference type="InterPro" id="IPR053175">
    <property type="entry name" value="DHMBA_Reg_Transcription_Factor"/>
</dbReference>
<dbReference type="VEuPathDB" id="FungiDB:ASPBRDRAFT_200072"/>
<dbReference type="InterPro" id="IPR001138">
    <property type="entry name" value="Zn2Cys6_DnaBD"/>
</dbReference>
<keyword evidence="3" id="KW-0804">Transcription</keyword>
<reference evidence="7" key="1">
    <citation type="journal article" date="2017" name="Genome Biol.">
        <title>Comparative genomics reveals high biological diversity and specific adaptations in the industrially and medically important fungal genus Aspergillus.</title>
        <authorList>
            <person name="de Vries R.P."/>
            <person name="Riley R."/>
            <person name="Wiebenga A."/>
            <person name="Aguilar-Osorio G."/>
            <person name="Amillis S."/>
            <person name="Uchima C.A."/>
            <person name="Anderluh G."/>
            <person name="Asadollahi M."/>
            <person name="Askin M."/>
            <person name="Barry K."/>
            <person name="Battaglia E."/>
            <person name="Bayram O."/>
            <person name="Benocci T."/>
            <person name="Braus-Stromeyer S.A."/>
            <person name="Caldana C."/>
            <person name="Canovas D."/>
            <person name="Cerqueira G.C."/>
            <person name="Chen F."/>
            <person name="Chen W."/>
            <person name="Choi C."/>
            <person name="Clum A."/>
            <person name="Dos Santos R.A."/>
            <person name="Damasio A.R."/>
            <person name="Diallinas G."/>
            <person name="Emri T."/>
            <person name="Fekete E."/>
            <person name="Flipphi M."/>
            <person name="Freyberg S."/>
            <person name="Gallo A."/>
            <person name="Gournas C."/>
            <person name="Habgood R."/>
            <person name="Hainaut M."/>
            <person name="Harispe M.L."/>
            <person name="Henrissat B."/>
            <person name="Hilden K.S."/>
            <person name="Hope R."/>
            <person name="Hossain A."/>
            <person name="Karabika E."/>
            <person name="Karaffa L."/>
            <person name="Karanyi Z."/>
            <person name="Krasevec N."/>
            <person name="Kuo A."/>
            <person name="Kusch H."/>
            <person name="LaButti K."/>
            <person name="Lagendijk E.L."/>
            <person name="Lapidus A."/>
            <person name="Levasseur A."/>
            <person name="Lindquist E."/>
            <person name="Lipzen A."/>
            <person name="Logrieco A.F."/>
            <person name="MacCabe A."/>
            <person name="Maekelae M.R."/>
            <person name="Malavazi I."/>
            <person name="Melin P."/>
            <person name="Meyer V."/>
            <person name="Mielnichuk N."/>
            <person name="Miskei M."/>
            <person name="Molnar A.P."/>
            <person name="Mule G."/>
            <person name="Ngan C.Y."/>
            <person name="Orejas M."/>
            <person name="Orosz E."/>
            <person name="Ouedraogo J.P."/>
            <person name="Overkamp K.M."/>
            <person name="Park H.-S."/>
            <person name="Perrone G."/>
            <person name="Piumi F."/>
            <person name="Punt P.J."/>
            <person name="Ram A.F."/>
            <person name="Ramon A."/>
            <person name="Rauscher S."/>
            <person name="Record E."/>
            <person name="Riano-Pachon D.M."/>
            <person name="Robert V."/>
            <person name="Roehrig J."/>
            <person name="Ruller R."/>
            <person name="Salamov A."/>
            <person name="Salih N.S."/>
            <person name="Samson R.A."/>
            <person name="Sandor E."/>
            <person name="Sanguinetti M."/>
            <person name="Schuetze T."/>
            <person name="Sepcic K."/>
            <person name="Shelest E."/>
            <person name="Sherlock G."/>
            <person name="Sophianopoulou V."/>
            <person name="Squina F.M."/>
            <person name="Sun H."/>
            <person name="Susca A."/>
            <person name="Todd R.B."/>
            <person name="Tsang A."/>
            <person name="Unkles S.E."/>
            <person name="van de Wiele N."/>
            <person name="van Rossen-Uffink D."/>
            <person name="Oliveira J.V."/>
            <person name="Vesth T.C."/>
            <person name="Visser J."/>
            <person name="Yu J.-H."/>
            <person name="Zhou M."/>
            <person name="Andersen M.R."/>
            <person name="Archer D.B."/>
            <person name="Baker S.E."/>
            <person name="Benoit I."/>
            <person name="Brakhage A.A."/>
            <person name="Braus G.H."/>
            <person name="Fischer R."/>
            <person name="Frisvad J.C."/>
            <person name="Goldman G.H."/>
            <person name="Houbraken J."/>
            <person name="Oakley B."/>
            <person name="Pocsi I."/>
            <person name="Scazzocchio C."/>
            <person name="Seiboth B."/>
            <person name="vanKuyk P.A."/>
            <person name="Wortman J."/>
            <person name="Dyer P.S."/>
            <person name="Grigoriev I.V."/>
        </authorList>
    </citation>
    <scope>NUCLEOTIDE SEQUENCE [LARGE SCALE GENOMIC DNA]</scope>
    <source>
        <strain evidence="7">CBS 101740 / IMI 381727 / IBT 21946</strain>
    </source>
</reference>
<dbReference type="RefSeq" id="XP_067474602.1">
    <property type="nucleotide sequence ID" value="XM_067621390.1"/>
</dbReference>
<dbReference type="SMART" id="SM00066">
    <property type="entry name" value="GAL4"/>
    <property type="match status" value="1"/>
</dbReference>
<dbReference type="GO" id="GO:0000981">
    <property type="term" value="F:DNA-binding transcription factor activity, RNA polymerase II-specific"/>
    <property type="evidence" value="ECO:0007669"/>
    <property type="project" value="InterPro"/>
</dbReference>
<dbReference type="PANTHER" id="PTHR38791">
    <property type="entry name" value="ZN(II)2CYS6 TRANSCRIPTION FACTOR (EUROFUNG)-RELATED-RELATED"/>
    <property type="match status" value="1"/>
</dbReference>
<organism evidence="6 7">
    <name type="scientific">Aspergillus brasiliensis (strain CBS 101740 / IMI 381727 / IBT 21946)</name>
    <dbReference type="NCBI Taxonomy" id="767769"/>
    <lineage>
        <taxon>Eukaryota</taxon>
        <taxon>Fungi</taxon>
        <taxon>Dikarya</taxon>
        <taxon>Ascomycota</taxon>
        <taxon>Pezizomycotina</taxon>
        <taxon>Eurotiomycetes</taxon>
        <taxon>Eurotiomycetidae</taxon>
        <taxon>Eurotiales</taxon>
        <taxon>Aspergillaceae</taxon>
        <taxon>Aspergillus</taxon>
        <taxon>Aspergillus subgen. Circumdati</taxon>
    </lineage>
</organism>
<keyword evidence="1" id="KW-0805">Transcription regulation</keyword>
<dbReference type="CDD" id="cd00067">
    <property type="entry name" value="GAL4"/>
    <property type="match status" value="1"/>
</dbReference>
<dbReference type="Pfam" id="PF00172">
    <property type="entry name" value="Zn_clus"/>
    <property type="match status" value="1"/>
</dbReference>
<gene>
    <name evidence="6" type="ORF">ASPBRDRAFT_200072</name>
</gene>
<dbReference type="OMA" id="LMACNIS"/>
<keyword evidence="7" id="KW-1185">Reference proteome</keyword>
<dbReference type="AlphaFoldDB" id="A0A1L9U723"/>
<dbReference type="InterPro" id="IPR036864">
    <property type="entry name" value="Zn2-C6_fun-type_DNA-bd_sf"/>
</dbReference>
<accession>A0A1L9U723</accession>
<dbReference type="EMBL" id="KV878694">
    <property type="protein sequence ID" value="OJJ67353.1"/>
    <property type="molecule type" value="Genomic_DNA"/>
</dbReference>
<dbReference type="PROSITE" id="PS50048">
    <property type="entry name" value="ZN2_CY6_FUNGAL_2"/>
    <property type="match status" value="1"/>
</dbReference>
<dbReference type="GeneID" id="93573878"/>
<dbReference type="Proteomes" id="UP000184499">
    <property type="component" value="Unassembled WGS sequence"/>
</dbReference>
<proteinExistence type="predicted"/>
<sequence>MVNYGVSRACGTCRKRRKKCDEGRPACIRCLKSGRTCLGYRSNDELRFRHHVAPVNAPVRLPSPLESGVPTTEDPVGFFLDQYVVCSNNPRVSRGFLDGLPSLLADAHPSSDLVQAVEIVAWATLGNQLARPDLLARAGRQYIGLLHSFQDLLQCCQLLAPTVEALVIAILLGLYEIISSDELSQGQQKHVAHVRGVCALLLSPNSPFDLFSSTQLFQVANPLLIKRDLQVRDNRGVLCAPASNHAVHNLDIILIKCHPLFEHANAQLQNPSVTFHELRKTLDCALALELAFSQWGTNRDASWNANTVGFITQKDAEASSCPFAWGGPVHAYLDIYVAAVMNTYRKTYLMLLDVLIRLAFRMGDSNQADNVTTWEKQAHILIDDIVASIPYHLTNNPHKYQQDVLSPTSSPRVGRSVGGLLLLHPLFVLSTCSTVPQPIQKYALKCLAWIGKYMGIGQGTLMSKGYTSLPFQETAEGHVLIWAGMLLHPADKQT</sequence>
<evidence type="ECO:0000256" key="2">
    <source>
        <dbReference type="ARBA" id="ARBA00023125"/>
    </source>
</evidence>
<evidence type="ECO:0000256" key="4">
    <source>
        <dbReference type="ARBA" id="ARBA00023242"/>
    </source>
</evidence>
<evidence type="ECO:0000313" key="7">
    <source>
        <dbReference type="Proteomes" id="UP000184499"/>
    </source>
</evidence>
<dbReference type="PROSITE" id="PS00463">
    <property type="entry name" value="ZN2_CY6_FUNGAL_1"/>
    <property type="match status" value="1"/>
</dbReference>
<dbReference type="GO" id="GO:0009893">
    <property type="term" value="P:positive regulation of metabolic process"/>
    <property type="evidence" value="ECO:0007669"/>
    <property type="project" value="UniProtKB-ARBA"/>
</dbReference>
<keyword evidence="4" id="KW-0539">Nucleus</keyword>
<feature type="domain" description="Zn(2)-C6 fungal-type" evidence="5">
    <location>
        <begin position="9"/>
        <end position="37"/>
    </location>
</feature>
<name>A0A1L9U723_ASPBC</name>
<evidence type="ECO:0000313" key="6">
    <source>
        <dbReference type="EMBL" id="OJJ67353.1"/>
    </source>
</evidence>
<dbReference type="Gene3D" id="4.10.240.10">
    <property type="entry name" value="Zn(2)-C6 fungal-type DNA-binding domain"/>
    <property type="match status" value="1"/>
</dbReference>
<evidence type="ECO:0000259" key="5">
    <source>
        <dbReference type="PROSITE" id="PS50048"/>
    </source>
</evidence>
<evidence type="ECO:0000256" key="3">
    <source>
        <dbReference type="ARBA" id="ARBA00023163"/>
    </source>
</evidence>
<dbReference type="GO" id="GO:0008270">
    <property type="term" value="F:zinc ion binding"/>
    <property type="evidence" value="ECO:0007669"/>
    <property type="project" value="InterPro"/>
</dbReference>
<dbReference type="OrthoDB" id="3525185at2759"/>
<evidence type="ECO:0000256" key="1">
    <source>
        <dbReference type="ARBA" id="ARBA00023015"/>
    </source>
</evidence>
<dbReference type="GO" id="GO:0003677">
    <property type="term" value="F:DNA binding"/>
    <property type="evidence" value="ECO:0007669"/>
    <property type="project" value="UniProtKB-KW"/>
</dbReference>
<protein>
    <recommendedName>
        <fullName evidence="5">Zn(2)-C6 fungal-type domain-containing protein</fullName>
    </recommendedName>
</protein>
<dbReference type="STRING" id="767769.A0A1L9U723"/>
<keyword evidence="2" id="KW-0238">DNA-binding</keyword>
<dbReference type="PANTHER" id="PTHR38791:SF5">
    <property type="entry name" value="TRANSCRIPTION FACTOR DBAG-RELATED"/>
    <property type="match status" value="1"/>
</dbReference>
<dbReference type="SUPFAM" id="SSF57701">
    <property type="entry name" value="Zn2/Cys6 DNA-binding domain"/>
    <property type="match status" value="1"/>
</dbReference>